<evidence type="ECO:0000313" key="11">
    <source>
        <dbReference type="EMBL" id="PUD98245.1"/>
    </source>
</evidence>
<comment type="caution">
    <text evidence="11">The sequence shown here is derived from an EMBL/GenBank/DDBJ whole genome shotgun (WGS) entry which is preliminary data.</text>
</comment>
<feature type="domain" description="YrdC-like" evidence="10">
    <location>
        <begin position="4"/>
        <end position="185"/>
    </location>
</feature>
<dbReference type="PANTHER" id="PTHR17490:SF18">
    <property type="entry name" value="THREONYLCARBAMOYL-AMP SYNTHASE"/>
    <property type="match status" value="1"/>
</dbReference>
<evidence type="ECO:0000256" key="8">
    <source>
        <dbReference type="ARBA" id="ARBA00048366"/>
    </source>
</evidence>
<evidence type="ECO:0000256" key="2">
    <source>
        <dbReference type="ARBA" id="ARBA00022490"/>
    </source>
</evidence>
<dbReference type="AlphaFoldDB" id="A0A6N4DMJ8"/>
<dbReference type="PANTHER" id="PTHR17490">
    <property type="entry name" value="SUA5"/>
    <property type="match status" value="1"/>
</dbReference>
<dbReference type="EMBL" id="PQCO01000315">
    <property type="protein sequence ID" value="PUD98245.1"/>
    <property type="molecule type" value="Genomic_DNA"/>
</dbReference>
<comment type="catalytic activity">
    <reaction evidence="8 9">
        <text>L-threonine + hydrogencarbonate + ATP = L-threonylcarbamoyladenylate + diphosphate + H2O</text>
        <dbReference type="Rhea" id="RHEA:36407"/>
        <dbReference type="ChEBI" id="CHEBI:15377"/>
        <dbReference type="ChEBI" id="CHEBI:17544"/>
        <dbReference type="ChEBI" id="CHEBI:30616"/>
        <dbReference type="ChEBI" id="CHEBI:33019"/>
        <dbReference type="ChEBI" id="CHEBI:57926"/>
        <dbReference type="ChEBI" id="CHEBI:73682"/>
        <dbReference type="EC" id="2.7.7.87"/>
    </reaction>
</comment>
<dbReference type="GO" id="GO:0005524">
    <property type="term" value="F:ATP binding"/>
    <property type="evidence" value="ECO:0007669"/>
    <property type="project" value="UniProtKB-UniRule"/>
</dbReference>
<dbReference type="SUPFAM" id="SSF55821">
    <property type="entry name" value="YrdC/RibB"/>
    <property type="match status" value="1"/>
</dbReference>
<organism evidence="11 12">
    <name type="scientific">Candidatus Sedimenticola endophacoides</name>
    <dbReference type="NCBI Taxonomy" id="2548426"/>
    <lineage>
        <taxon>Bacteria</taxon>
        <taxon>Pseudomonadati</taxon>
        <taxon>Pseudomonadota</taxon>
        <taxon>Gammaproteobacteria</taxon>
        <taxon>Chromatiales</taxon>
        <taxon>Sedimenticolaceae</taxon>
        <taxon>Sedimenticola</taxon>
    </lineage>
</organism>
<dbReference type="InterPro" id="IPR017945">
    <property type="entry name" value="DHBP_synth_RibB-like_a/b_dom"/>
</dbReference>
<keyword evidence="3 9" id="KW-0808">Transferase</keyword>
<dbReference type="HAMAP" id="MF_01852">
    <property type="entry name" value="TsaC"/>
    <property type="match status" value="1"/>
</dbReference>
<reference evidence="11 12" key="1">
    <citation type="submission" date="2018-01" db="EMBL/GenBank/DDBJ databases">
        <title>Novel co-symbiosis in the lucinid bivalve Phacoides pectinatus.</title>
        <authorList>
            <person name="Lim S.J."/>
            <person name="Davis B.G."/>
            <person name="Gill D.E."/>
            <person name="Engel A.S."/>
            <person name="Anderson L.C."/>
            <person name="Campbell B.J."/>
        </authorList>
    </citation>
    <scope>NUCLEOTIDE SEQUENCE [LARGE SCALE GENOMIC DNA]</scope>
    <source>
        <strain evidence="11">N3_P5</strain>
    </source>
</reference>
<evidence type="ECO:0000256" key="6">
    <source>
        <dbReference type="ARBA" id="ARBA00022741"/>
    </source>
</evidence>
<dbReference type="InterPro" id="IPR023535">
    <property type="entry name" value="TC-AMP_synthase"/>
</dbReference>
<evidence type="ECO:0000256" key="9">
    <source>
        <dbReference type="HAMAP-Rule" id="MF_01852"/>
    </source>
</evidence>
<dbReference type="EC" id="2.7.7.87" evidence="9"/>
<evidence type="ECO:0000313" key="12">
    <source>
        <dbReference type="Proteomes" id="UP000250928"/>
    </source>
</evidence>
<dbReference type="InterPro" id="IPR050156">
    <property type="entry name" value="TC-AMP_synthase_SUA5"/>
</dbReference>
<comment type="similarity">
    <text evidence="9">Belongs to the SUA5 family. TsaC subfamily.</text>
</comment>
<keyword evidence="7 9" id="KW-0067">ATP-binding</keyword>
<evidence type="ECO:0000259" key="10">
    <source>
        <dbReference type="PROSITE" id="PS51163"/>
    </source>
</evidence>
<name>A0A6N4DMJ8_9GAMM</name>
<sequence>MTSPFNLRRAARVFHAGGLLAYPTEAVFGLGCDPLNPDAVRRLLALKQRPEQKGLILIGADFGQLRPFVEPLGEAQMAPLLASWPGPNTWLLPAAHGLPRWLRGSHATLAVRVTDHPVAAALCRACASPLVSTSANLSGHPPARSALKVRMALGGRIDRIVNAPCGGATRPSTIRDALSGRIIRA</sequence>
<dbReference type="Gene3D" id="3.90.870.10">
    <property type="entry name" value="DHBP synthase"/>
    <property type="match status" value="1"/>
</dbReference>
<keyword evidence="2 9" id="KW-0963">Cytoplasm</keyword>
<comment type="subcellular location">
    <subcellularLocation>
        <location evidence="1 9">Cytoplasm</location>
    </subcellularLocation>
</comment>
<proteinExistence type="inferred from homology"/>
<evidence type="ECO:0000256" key="3">
    <source>
        <dbReference type="ARBA" id="ARBA00022679"/>
    </source>
</evidence>
<evidence type="ECO:0000256" key="4">
    <source>
        <dbReference type="ARBA" id="ARBA00022694"/>
    </source>
</evidence>
<dbReference type="Pfam" id="PF01300">
    <property type="entry name" value="Sua5_yciO_yrdC"/>
    <property type="match status" value="1"/>
</dbReference>
<gene>
    <name evidence="9" type="primary">tsaC</name>
    <name evidence="11" type="ORF">C3L24_13125</name>
</gene>
<evidence type="ECO:0000256" key="5">
    <source>
        <dbReference type="ARBA" id="ARBA00022695"/>
    </source>
</evidence>
<dbReference type="Proteomes" id="UP000250928">
    <property type="component" value="Unassembled WGS sequence"/>
</dbReference>
<dbReference type="GO" id="GO:0005737">
    <property type="term" value="C:cytoplasm"/>
    <property type="evidence" value="ECO:0007669"/>
    <property type="project" value="UniProtKB-SubCell"/>
</dbReference>
<evidence type="ECO:0000256" key="7">
    <source>
        <dbReference type="ARBA" id="ARBA00022840"/>
    </source>
</evidence>
<keyword evidence="6 9" id="KW-0547">Nucleotide-binding</keyword>
<dbReference type="GO" id="GO:0006450">
    <property type="term" value="P:regulation of translational fidelity"/>
    <property type="evidence" value="ECO:0007669"/>
    <property type="project" value="TreeGrafter"/>
</dbReference>
<dbReference type="GO" id="GO:0061710">
    <property type="term" value="F:L-threonylcarbamoyladenylate synthase"/>
    <property type="evidence" value="ECO:0007669"/>
    <property type="project" value="UniProtKB-EC"/>
</dbReference>
<dbReference type="FunFam" id="3.90.870.10:FF:000004">
    <property type="entry name" value="Threonylcarbamoyl-AMP synthase"/>
    <property type="match status" value="1"/>
</dbReference>
<dbReference type="GO" id="GO:0000049">
    <property type="term" value="F:tRNA binding"/>
    <property type="evidence" value="ECO:0007669"/>
    <property type="project" value="TreeGrafter"/>
</dbReference>
<dbReference type="GO" id="GO:0002949">
    <property type="term" value="P:tRNA threonylcarbamoyladenosine modification"/>
    <property type="evidence" value="ECO:0007669"/>
    <property type="project" value="UniProtKB-UniRule"/>
</dbReference>
<accession>A0A6N4DMJ8</accession>
<dbReference type="GO" id="GO:0003725">
    <property type="term" value="F:double-stranded RNA binding"/>
    <property type="evidence" value="ECO:0007669"/>
    <property type="project" value="InterPro"/>
</dbReference>
<dbReference type="PROSITE" id="PS51163">
    <property type="entry name" value="YRDC"/>
    <property type="match status" value="1"/>
</dbReference>
<keyword evidence="4 9" id="KW-0819">tRNA processing</keyword>
<dbReference type="InterPro" id="IPR006070">
    <property type="entry name" value="Sua5-like_dom"/>
</dbReference>
<keyword evidence="5 9" id="KW-0548">Nucleotidyltransferase</keyword>
<evidence type="ECO:0000256" key="1">
    <source>
        <dbReference type="ARBA" id="ARBA00004496"/>
    </source>
</evidence>
<protein>
    <recommendedName>
        <fullName evidence="9">Threonylcarbamoyl-AMP synthase</fullName>
        <shortName evidence="9">TC-AMP synthase</shortName>
        <ecNumber evidence="9">2.7.7.87</ecNumber>
    </recommendedName>
    <alternativeName>
        <fullName evidence="9">L-threonylcarbamoyladenylate synthase</fullName>
    </alternativeName>
    <alternativeName>
        <fullName evidence="9">t(6)A37 threonylcarbamoyladenosine biosynthesis protein TsaC</fullName>
    </alternativeName>
    <alternativeName>
        <fullName evidence="9">tRNA threonylcarbamoyladenosine biosynthesis protein TsaC</fullName>
    </alternativeName>
</protein>
<comment type="function">
    <text evidence="9">Required for the formation of a threonylcarbamoyl group on adenosine at position 37 (t(6)A37) in tRNAs that read codons beginning with adenine. Catalyzes the conversion of L-threonine, HCO(3)(-)/CO(2) and ATP to give threonylcarbamoyl-AMP (TC-AMP) as the acyladenylate intermediate, with the release of diphosphate.</text>
</comment>